<dbReference type="EMBL" id="JAAXEP010000026">
    <property type="protein sequence ID" value="MBY5632959.1"/>
    <property type="molecule type" value="Genomic_DNA"/>
</dbReference>
<organism evidence="1 2">
    <name type="scientific">Rhizobium leguminosarum</name>
    <dbReference type="NCBI Taxonomy" id="384"/>
    <lineage>
        <taxon>Bacteria</taxon>
        <taxon>Pseudomonadati</taxon>
        <taxon>Pseudomonadota</taxon>
        <taxon>Alphaproteobacteria</taxon>
        <taxon>Hyphomicrobiales</taxon>
        <taxon>Rhizobiaceae</taxon>
        <taxon>Rhizobium/Agrobacterium group</taxon>
        <taxon>Rhizobium</taxon>
    </lineage>
</organism>
<dbReference type="RefSeq" id="WP_222259106.1">
    <property type="nucleotide sequence ID" value="NZ_JAAXEB010000001.1"/>
</dbReference>
<accession>A0AAJ1AF32</accession>
<protein>
    <submittedName>
        <fullName evidence="1">Uncharacterized protein</fullName>
    </submittedName>
</protein>
<sequence length="159" mass="17980">MCQILAVPADTKRPGAKVLEDVRISNFVYSASNYKLQDPNFDASAWDWIVAMAKVDLQFEVRLNLWLKQPTPNASVQLAYAATENALIRLIDAIPAQRRWIVDRLLDEIAEPGVCLVALHYRNDNVGAFRHSCAQILGWETLCLGERQSRRRRAVAGFL</sequence>
<reference evidence="1" key="1">
    <citation type="submission" date="2020-04" db="EMBL/GenBank/DDBJ databases">
        <title>Global-level population genomics supports evidence of horizontal gene transfer on evolution of Rhizobia in Lentils.</title>
        <authorList>
            <person name="Gai Y."/>
            <person name="Cook D."/>
            <person name="Riely B."/>
        </authorList>
    </citation>
    <scope>NUCLEOTIDE SEQUENCE</scope>
    <source>
        <strain evidence="1">Derici101B</strain>
    </source>
</reference>
<evidence type="ECO:0000313" key="2">
    <source>
        <dbReference type="Proteomes" id="UP000825699"/>
    </source>
</evidence>
<dbReference type="AlphaFoldDB" id="A0AAJ1AF32"/>
<dbReference type="Proteomes" id="UP000825699">
    <property type="component" value="Unassembled WGS sequence"/>
</dbReference>
<comment type="caution">
    <text evidence="1">The sequence shown here is derived from an EMBL/GenBank/DDBJ whole genome shotgun (WGS) entry which is preliminary data.</text>
</comment>
<evidence type="ECO:0000313" key="1">
    <source>
        <dbReference type="EMBL" id="MBY5632959.1"/>
    </source>
</evidence>
<proteinExistence type="predicted"/>
<name>A0AAJ1AF32_RHILE</name>
<gene>
    <name evidence="1" type="ORF">HFO42_33600</name>
</gene>